<gene>
    <name evidence="1" type="ORF">CEK71_13600</name>
</gene>
<dbReference type="EMBL" id="CP022129">
    <property type="protein sequence ID" value="ASF47023.1"/>
    <property type="molecule type" value="Genomic_DNA"/>
</dbReference>
<dbReference type="AlphaFoldDB" id="A0A1Z4C0H7"/>
<evidence type="ECO:0000313" key="1">
    <source>
        <dbReference type="EMBL" id="ASF47023.1"/>
    </source>
</evidence>
<dbReference type="Proteomes" id="UP000197019">
    <property type="component" value="Chromosome"/>
</dbReference>
<dbReference type="KEGG" id="mpsy:CEK71_13600"/>
<proteinExistence type="predicted"/>
<dbReference type="RefSeq" id="WP_088619895.1">
    <property type="nucleotide sequence ID" value="NZ_CP022129.1"/>
</dbReference>
<sequence>MSASTPKYIIELYELPAPVTGEKQVGYRIIGNFTASSLVTKTDYLICSLAETLKHIGIKHDSMIIEETHENH</sequence>
<accession>A0A1Z4C0H7</accession>
<keyword evidence="2" id="KW-1185">Reference proteome</keyword>
<protein>
    <submittedName>
        <fullName evidence="1">Uncharacterized protein</fullName>
    </submittedName>
</protein>
<reference evidence="1 2" key="1">
    <citation type="submission" date="2017-06" db="EMBL/GenBank/DDBJ databases">
        <title>Genome Sequencing of the methanotroph Methylovulum psychrotolerants str. HV10-M2 isolated from a high-altitude environment.</title>
        <authorList>
            <person name="Mateos-Rivera A."/>
        </authorList>
    </citation>
    <scope>NUCLEOTIDE SEQUENCE [LARGE SCALE GENOMIC DNA]</scope>
    <source>
        <strain evidence="1 2">HV10_M2</strain>
    </source>
</reference>
<name>A0A1Z4C0H7_9GAMM</name>
<organism evidence="1 2">
    <name type="scientific">Methylovulum psychrotolerans</name>
    <dbReference type="NCBI Taxonomy" id="1704499"/>
    <lineage>
        <taxon>Bacteria</taxon>
        <taxon>Pseudomonadati</taxon>
        <taxon>Pseudomonadota</taxon>
        <taxon>Gammaproteobacteria</taxon>
        <taxon>Methylococcales</taxon>
        <taxon>Methylococcaceae</taxon>
        <taxon>Methylovulum</taxon>
    </lineage>
</organism>
<evidence type="ECO:0000313" key="2">
    <source>
        <dbReference type="Proteomes" id="UP000197019"/>
    </source>
</evidence>